<gene>
    <name evidence="5" type="ORF">ATN00_03515</name>
</gene>
<keyword evidence="2" id="KW-0238">DNA-binding</keyword>
<keyword evidence="1" id="KW-0805">Transcription regulation</keyword>
<name>A0A0S3EVU7_9SPHN</name>
<dbReference type="PANTHER" id="PTHR43537">
    <property type="entry name" value="TRANSCRIPTIONAL REGULATOR, GNTR FAMILY"/>
    <property type="match status" value="1"/>
</dbReference>
<dbReference type="SMART" id="SM00895">
    <property type="entry name" value="FCD"/>
    <property type="match status" value="1"/>
</dbReference>
<proteinExistence type="predicted"/>
<dbReference type="InterPro" id="IPR000524">
    <property type="entry name" value="Tscrpt_reg_HTH_GntR"/>
</dbReference>
<dbReference type="RefSeq" id="WP_062062209.1">
    <property type="nucleotide sequence ID" value="NZ_CP013264.1"/>
</dbReference>
<dbReference type="PROSITE" id="PS50949">
    <property type="entry name" value="HTH_GNTR"/>
    <property type="match status" value="1"/>
</dbReference>
<dbReference type="STRING" id="1332080.ATN00_03515"/>
<dbReference type="SUPFAM" id="SSF48008">
    <property type="entry name" value="GntR ligand-binding domain-like"/>
    <property type="match status" value="1"/>
</dbReference>
<dbReference type="InterPro" id="IPR036388">
    <property type="entry name" value="WH-like_DNA-bd_sf"/>
</dbReference>
<dbReference type="Pfam" id="PF07729">
    <property type="entry name" value="FCD"/>
    <property type="match status" value="1"/>
</dbReference>
<dbReference type="OrthoDB" id="8638122at2"/>
<dbReference type="AlphaFoldDB" id="A0A0S3EVU7"/>
<evidence type="ECO:0000256" key="2">
    <source>
        <dbReference type="ARBA" id="ARBA00023125"/>
    </source>
</evidence>
<accession>A0A0S3EVU7</accession>
<evidence type="ECO:0000313" key="5">
    <source>
        <dbReference type="EMBL" id="ALR19513.1"/>
    </source>
</evidence>
<sequence length="232" mass="25827">MTLLESNQTLKAYDRLRAELLSCRLEPGDRINVSTYSQSLEVSPGAVREALSRLIAEGLVKSEQNRGFRAADLAIEDFVKVTEARTAIDSLCLRSSMESGDVEWESNLLAACHRMERRLEALDGSPAADDLFAEAHSAFHKALVAGCQNEWLLWMHDLLYAQAARYRQLCMPVAQDKPRLHAFQGEFITTVLARDGDRAIALLQDYYGSARDIVIDALKQSGQLKLVSDARA</sequence>
<evidence type="ECO:0000256" key="1">
    <source>
        <dbReference type="ARBA" id="ARBA00023015"/>
    </source>
</evidence>
<keyword evidence="6" id="KW-1185">Reference proteome</keyword>
<organism evidence="5 6">
    <name type="scientific">Sphingobium baderi</name>
    <dbReference type="NCBI Taxonomy" id="1332080"/>
    <lineage>
        <taxon>Bacteria</taxon>
        <taxon>Pseudomonadati</taxon>
        <taxon>Pseudomonadota</taxon>
        <taxon>Alphaproteobacteria</taxon>
        <taxon>Sphingomonadales</taxon>
        <taxon>Sphingomonadaceae</taxon>
        <taxon>Sphingobium</taxon>
    </lineage>
</organism>
<dbReference type="SMART" id="SM00345">
    <property type="entry name" value="HTH_GNTR"/>
    <property type="match status" value="1"/>
</dbReference>
<evidence type="ECO:0000259" key="4">
    <source>
        <dbReference type="PROSITE" id="PS50949"/>
    </source>
</evidence>
<feature type="domain" description="HTH gntR-type" evidence="4">
    <location>
        <begin position="6"/>
        <end position="73"/>
    </location>
</feature>
<dbReference type="GO" id="GO:0003677">
    <property type="term" value="F:DNA binding"/>
    <property type="evidence" value="ECO:0007669"/>
    <property type="project" value="UniProtKB-KW"/>
</dbReference>
<evidence type="ECO:0000256" key="3">
    <source>
        <dbReference type="ARBA" id="ARBA00023163"/>
    </source>
</evidence>
<dbReference type="Proteomes" id="UP000056968">
    <property type="component" value="Chromosome"/>
</dbReference>
<dbReference type="InterPro" id="IPR011711">
    <property type="entry name" value="GntR_C"/>
</dbReference>
<dbReference type="SUPFAM" id="SSF46785">
    <property type="entry name" value="Winged helix' DNA-binding domain"/>
    <property type="match status" value="1"/>
</dbReference>
<dbReference type="Pfam" id="PF00392">
    <property type="entry name" value="GntR"/>
    <property type="match status" value="1"/>
</dbReference>
<evidence type="ECO:0000313" key="6">
    <source>
        <dbReference type="Proteomes" id="UP000056968"/>
    </source>
</evidence>
<protein>
    <recommendedName>
        <fullName evidence="4">HTH gntR-type domain-containing protein</fullName>
    </recommendedName>
</protein>
<dbReference type="PANTHER" id="PTHR43537:SF20">
    <property type="entry name" value="HTH-TYPE TRANSCRIPTIONAL REPRESSOR GLAR"/>
    <property type="match status" value="1"/>
</dbReference>
<dbReference type="CDD" id="cd07377">
    <property type="entry name" value="WHTH_GntR"/>
    <property type="match status" value="1"/>
</dbReference>
<dbReference type="EMBL" id="CP013264">
    <property type="protein sequence ID" value="ALR19513.1"/>
    <property type="molecule type" value="Genomic_DNA"/>
</dbReference>
<dbReference type="InterPro" id="IPR008920">
    <property type="entry name" value="TF_FadR/GntR_C"/>
</dbReference>
<dbReference type="Gene3D" id="1.20.120.530">
    <property type="entry name" value="GntR ligand-binding domain-like"/>
    <property type="match status" value="1"/>
</dbReference>
<dbReference type="KEGG" id="sbd:ATN00_03515"/>
<dbReference type="GO" id="GO:0003700">
    <property type="term" value="F:DNA-binding transcription factor activity"/>
    <property type="evidence" value="ECO:0007669"/>
    <property type="project" value="InterPro"/>
</dbReference>
<dbReference type="Gene3D" id="1.10.10.10">
    <property type="entry name" value="Winged helix-like DNA-binding domain superfamily/Winged helix DNA-binding domain"/>
    <property type="match status" value="1"/>
</dbReference>
<keyword evidence="3" id="KW-0804">Transcription</keyword>
<dbReference type="InterPro" id="IPR036390">
    <property type="entry name" value="WH_DNA-bd_sf"/>
</dbReference>
<reference evidence="5 6" key="1">
    <citation type="submission" date="2015-11" db="EMBL/GenBank/DDBJ databases">
        <title>A Two-component Flavoprotein Monooxygenase System MeaXY Responsible for para-Hydroxylation of 2-Methyl-6-ethylaniline and 2,6-Diethylaniline in Sphingobium baderi DE-13.</title>
        <authorList>
            <person name="Cheng M."/>
            <person name="Meng Q."/>
            <person name="Yang Y."/>
            <person name="Chu C."/>
            <person name="Yan X."/>
            <person name="He J."/>
            <person name="Li S."/>
        </authorList>
    </citation>
    <scope>NUCLEOTIDE SEQUENCE [LARGE SCALE GENOMIC DNA]</scope>
    <source>
        <strain evidence="5 6">DE-13</strain>
    </source>
</reference>